<evidence type="ECO:0000313" key="2">
    <source>
        <dbReference type="Proteomes" id="UP000729402"/>
    </source>
</evidence>
<sequence>MAAVSMAAIAATSMAHDYGRWWQLPPSLMSTQCREEAIPATFPHAVSINTESTATFTAHDCSGTPHYTCPRRLP</sequence>
<proteinExistence type="predicted"/>
<reference evidence="1" key="1">
    <citation type="journal article" date="2021" name="bioRxiv">
        <title>Whole Genome Assembly and Annotation of Northern Wild Rice, Zizania palustris L., Supports a Whole Genome Duplication in the Zizania Genus.</title>
        <authorList>
            <person name="Haas M."/>
            <person name="Kono T."/>
            <person name="Macchietto M."/>
            <person name="Millas R."/>
            <person name="McGilp L."/>
            <person name="Shao M."/>
            <person name="Duquette J."/>
            <person name="Hirsch C.N."/>
            <person name="Kimball J."/>
        </authorList>
    </citation>
    <scope>NUCLEOTIDE SEQUENCE</scope>
    <source>
        <tissue evidence="1">Fresh leaf tissue</tissue>
    </source>
</reference>
<name>A0A8J5UXI0_ZIZPA</name>
<keyword evidence="2" id="KW-1185">Reference proteome</keyword>
<evidence type="ECO:0000313" key="1">
    <source>
        <dbReference type="EMBL" id="KAG8048497.1"/>
    </source>
</evidence>
<accession>A0A8J5UXI0</accession>
<dbReference type="Proteomes" id="UP000729402">
    <property type="component" value="Unassembled WGS sequence"/>
</dbReference>
<dbReference type="EMBL" id="JAAALK010000289">
    <property type="protein sequence ID" value="KAG8048497.1"/>
    <property type="molecule type" value="Genomic_DNA"/>
</dbReference>
<dbReference type="AlphaFoldDB" id="A0A8J5UXI0"/>
<comment type="caution">
    <text evidence="1">The sequence shown here is derived from an EMBL/GenBank/DDBJ whole genome shotgun (WGS) entry which is preliminary data.</text>
</comment>
<protein>
    <submittedName>
        <fullName evidence="1">Uncharacterized protein</fullName>
    </submittedName>
</protein>
<reference evidence="1" key="2">
    <citation type="submission" date="2021-02" db="EMBL/GenBank/DDBJ databases">
        <authorList>
            <person name="Kimball J.A."/>
            <person name="Haas M.W."/>
            <person name="Macchietto M."/>
            <person name="Kono T."/>
            <person name="Duquette J."/>
            <person name="Shao M."/>
        </authorList>
    </citation>
    <scope>NUCLEOTIDE SEQUENCE</scope>
    <source>
        <tissue evidence="1">Fresh leaf tissue</tissue>
    </source>
</reference>
<gene>
    <name evidence="1" type="ORF">GUJ93_ZPchr0009g936</name>
</gene>
<organism evidence="1 2">
    <name type="scientific">Zizania palustris</name>
    <name type="common">Northern wild rice</name>
    <dbReference type="NCBI Taxonomy" id="103762"/>
    <lineage>
        <taxon>Eukaryota</taxon>
        <taxon>Viridiplantae</taxon>
        <taxon>Streptophyta</taxon>
        <taxon>Embryophyta</taxon>
        <taxon>Tracheophyta</taxon>
        <taxon>Spermatophyta</taxon>
        <taxon>Magnoliopsida</taxon>
        <taxon>Liliopsida</taxon>
        <taxon>Poales</taxon>
        <taxon>Poaceae</taxon>
        <taxon>BOP clade</taxon>
        <taxon>Oryzoideae</taxon>
        <taxon>Oryzeae</taxon>
        <taxon>Zizaniinae</taxon>
        <taxon>Zizania</taxon>
    </lineage>
</organism>